<evidence type="ECO:0000256" key="4">
    <source>
        <dbReference type="ARBA" id="ARBA00022448"/>
    </source>
</evidence>
<feature type="transmembrane region" description="Helical" evidence="13">
    <location>
        <begin position="148"/>
        <end position="169"/>
    </location>
</feature>
<keyword evidence="8 13" id="KW-0653">Protein transport</keyword>
<evidence type="ECO:0000313" key="16">
    <source>
        <dbReference type="Proteomes" id="UP000242999"/>
    </source>
</evidence>
<dbReference type="Gene3D" id="6.10.250.2080">
    <property type="match status" value="1"/>
</dbReference>
<dbReference type="AlphaFoldDB" id="A0A1H6R0I8"/>
<keyword evidence="15" id="KW-0966">Cell projection</keyword>
<dbReference type="Proteomes" id="UP000242999">
    <property type="component" value="Unassembled WGS sequence"/>
</dbReference>
<feature type="region of interest" description="Disordered" evidence="14">
    <location>
        <begin position="1"/>
        <end position="29"/>
    </location>
</feature>
<dbReference type="EMBL" id="FNYH01000002">
    <property type="protein sequence ID" value="SEI45957.1"/>
    <property type="molecule type" value="Genomic_DNA"/>
</dbReference>
<evidence type="ECO:0000256" key="5">
    <source>
        <dbReference type="ARBA" id="ARBA00022475"/>
    </source>
</evidence>
<evidence type="ECO:0000256" key="8">
    <source>
        <dbReference type="ARBA" id="ARBA00022927"/>
    </source>
</evidence>
<accession>A0A1H6R0I8</accession>
<keyword evidence="5 13" id="KW-1003">Cell membrane</keyword>
<evidence type="ECO:0000256" key="2">
    <source>
        <dbReference type="ARBA" id="ARBA00010690"/>
    </source>
</evidence>
<dbReference type="InterPro" id="IPR006135">
    <property type="entry name" value="T3SS_substrate_exporter"/>
</dbReference>
<evidence type="ECO:0000256" key="1">
    <source>
        <dbReference type="ARBA" id="ARBA00004651"/>
    </source>
</evidence>
<comment type="function">
    <text evidence="12 13">Required for formation of the rod structure in the basal body of the flagellar apparatus. Together with FliI and FliH, may constitute the export apparatus of flagellin.</text>
</comment>
<keyword evidence="11 13" id="KW-1006">Bacterial flagellum protein export</keyword>
<dbReference type="PANTHER" id="PTHR30531">
    <property type="entry name" value="FLAGELLAR BIOSYNTHETIC PROTEIN FLHB"/>
    <property type="match status" value="1"/>
</dbReference>
<feature type="transmembrane region" description="Helical" evidence="13">
    <location>
        <begin position="189"/>
        <end position="213"/>
    </location>
</feature>
<feature type="compositionally biased region" description="Basic and acidic residues" evidence="14">
    <location>
        <begin position="8"/>
        <end position="29"/>
    </location>
</feature>
<dbReference type="SUPFAM" id="SSF160544">
    <property type="entry name" value="EscU C-terminal domain-like"/>
    <property type="match status" value="1"/>
</dbReference>
<evidence type="ECO:0000256" key="3">
    <source>
        <dbReference type="ARBA" id="ARBA00021622"/>
    </source>
</evidence>
<evidence type="ECO:0000256" key="14">
    <source>
        <dbReference type="SAM" id="MobiDB-lite"/>
    </source>
</evidence>
<keyword evidence="4 13" id="KW-0813">Transport</keyword>
<dbReference type="FunFam" id="3.40.1690.10:FF:000001">
    <property type="entry name" value="Flagellar biosynthetic protein FlhB"/>
    <property type="match status" value="1"/>
</dbReference>
<dbReference type="GO" id="GO:0044780">
    <property type="term" value="P:bacterial-type flagellum assembly"/>
    <property type="evidence" value="ECO:0007669"/>
    <property type="project" value="InterPro"/>
</dbReference>
<dbReference type="GO" id="GO:0009306">
    <property type="term" value="P:protein secretion"/>
    <property type="evidence" value="ECO:0007669"/>
    <property type="project" value="InterPro"/>
</dbReference>
<reference evidence="16" key="1">
    <citation type="submission" date="2016-10" db="EMBL/GenBank/DDBJ databases">
        <authorList>
            <person name="Varghese N."/>
            <person name="Submissions S."/>
        </authorList>
    </citation>
    <scope>NUCLEOTIDE SEQUENCE [LARGE SCALE GENOMIC DNA]</scope>
    <source>
        <strain evidence="16">DSM 7165</strain>
    </source>
</reference>
<dbReference type="GO" id="GO:0005886">
    <property type="term" value="C:plasma membrane"/>
    <property type="evidence" value="ECO:0007669"/>
    <property type="project" value="UniProtKB-SubCell"/>
</dbReference>
<protein>
    <recommendedName>
        <fullName evidence="3 13">Flagellar biosynthetic protein FlhB</fullName>
    </recommendedName>
</protein>
<feature type="transmembrane region" description="Helical" evidence="13">
    <location>
        <begin position="92"/>
        <end position="119"/>
    </location>
</feature>
<evidence type="ECO:0000313" key="15">
    <source>
        <dbReference type="EMBL" id="SEI45957.1"/>
    </source>
</evidence>
<dbReference type="NCBIfam" id="TIGR00328">
    <property type="entry name" value="flhB"/>
    <property type="match status" value="1"/>
</dbReference>
<keyword evidence="15" id="KW-0282">Flagellum</keyword>
<gene>
    <name evidence="13" type="primary">flhB</name>
    <name evidence="15" type="ORF">SAMN05421831_102120</name>
</gene>
<evidence type="ECO:0000256" key="11">
    <source>
        <dbReference type="ARBA" id="ARBA00023225"/>
    </source>
</evidence>
<comment type="subcellular location">
    <subcellularLocation>
        <location evidence="1">Cell membrane</location>
        <topology evidence="1">Multi-pass membrane protein</topology>
    </subcellularLocation>
</comment>
<evidence type="ECO:0000256" key="6">
    <source>
        <dbReference type="ARBA" id="ARBA00022692"/>
    </source>
</evidence>
<evidence type="ECO:0000256" key="9">
    <source>
        <dbReference type="ARBA" id="ARBA00022989"/>
    </source>
</evidence>
<dbReference type="STRING" id="64971.SAMN05421831_102120"/>
<dbReference type="RefSeq" id="WP_093308468.1">
    <property type="nucleotide sequence ID" value="NZ_FNYH01000002.1"/>
</dbReference>
<evidence type="ECO:0000256" key="7">
    <source>
        <dbReference type="ARBA" id="ARBA00022795"/>
    </source>
</evidence>
<evidence type="ECO:0000256" key="12">
    <source>
        <dbReference type="ARBA" id="ARBA00025078"/>
    </source>
</evidence>
<dbReference type="Pfam" id="PF01312">
    <property type="entry name" value="Bac_export_2"/>
    <property type="match status" value="1"/>
</dbReference>
<sequence>MAQENEEGQEKTEEPTEKRKRDAREKGEVARSKELGTMLLLVVGAGALLLFGTHLSAEFLEMFAYNFTIERAHIYDPDMMFARLTHSLKQTLIAVGPILILLFFIALISPIMLGGFIFSTKALMPKFNRLNPLSGLKRMFSKNSLVELLKAIAKVAVVGTLSVIVLMSFQNDLLSMAHEPLEPALKHALYVILWAFLGMSTTLILIVAIDVPYQVYQFNEKLKMTLQEVKDELKNTEGKPEVKGRIRQLQREMSQRRMMADVPDADVVITNPTHYSVALKYEEGSFQAPILLAKGPDHLALKIREIAREYDIPVLQSPPLTRALYYSTEIGEEIPQGLYMAVAQVLAYVHHIEQFRAGKAKAPGKIPAIEVPEEFQQTGEST</sequence>
<name>A0A1H6R0I8_9GAMM</name>
<dbReference type="PANTHER" id="PTHR30531:SF12">
    <property type="entry name" value="FLAGELLAR BIOSYNTHETIC PROTEIN FLHB"/>
    <property type="match status" value="1"/>
</dbReference>
<dbReference type="PRINTS" id="PR00950">
    <property type="entry name" value="TYPE3IMSPROT"/>
</dbReference>
<dbReference type="Gene3D" id="3.40.1690.10">
    <property type="entry name" value="secretion proteins EscU"/>
    <property type="match status" value="1"/>
</dbReference>
<feature type="transmembrane region" description="Helical" evidence="13">
    <location>
        <begin position="35"/>
        <end position="57"/>
    </location>
</feature>
<keyword evidence="16" id="KW-1185">Reference proteome</keyword>
<keyword evidence="7 13" id="KW-1005">Bacterial flagellum biogenesis</keyword>
<organism evidence="15 16">
    <name type="scientific">Allopseudospirillum japonicum</name>
    <dbReference type="NCBI Taxonomy" id="64971"/>
    <lineage>
        <taxon>Bacteria</taxon>
        <taxon>Pseudomonadati</taxon>
        <taxon>Pseudomonadota</taxon>
        <taxon>Gammaproteobacteria</taxon>
        <taxon>Oceanospirillales</taxon>
        <taxon>Oceanospirillaceae</taxon>
        <taxon>Allopseudospirillum</taxon>
    </lineage>
</organism>
<comment type="similarity">
    <text evidence="2 13">Belongs to the type III secretion exporter family.</text>
</comment>
<evidence type="ECO:0000256" key="13">
    <source>
        <dbReference type="RuleBase" id="RU364091"/>
    </source>
</evidence>
<dbReference type="OrthoDB" id="9807950at2"/>
<keyword evidence="10 13" id="KW-0472">Membrane</keyword>
<dbReference type="InterPro" id="IPR006136">
    <property type="entry name" value="FlhB"/>
</dbReference>
<keyword evidence="6 13" id="KW-0812">Transmembrane</keyword>
<keyword evidence="9 13" id="KW-1133">Transmembrane helix</keyword>
<dbReference type="InterPro" id="IPR029025">
    <property type="entry name" value="T3SS_substrate_exporter_C"/>
</dbReference>
<proteinExistence type="inferred from homology"/>
<keyword evidence="15" id="KW-0969">Cilium</keyword>
<evidence type="ECO:0000256" key="10">
    <source>
        <dbReference type="ARBA" id="ARBA00023136"/>
    </source>
</evidence>